<dbReference type="AlphaFoldDB" id="A0A3L6SNV2"/>
<accession>A0A3L6SNV2</accession>
<reference evidence="2" key="1">
    <citation type="journal article" date="2019" name="Nat. Commun.">
        <title>The genome of broomcorn millet.</title>
        <authorList>
            <person name="Zou C."/>
            <person name="Miki D."/>
            <person name="Li D."/>
            <person name="Tang Q."/>
            <person name="Xiao L."/>
            <person name="Rajput S."/>
            <person name="Deng P."/>
            <person name="Jia W."/>
            <person name="Huang R."/>
            <person name="Zhang M."/>
            <person name="Sun Y."/>
            <person name="Hu J."/>
            <person name="Fu X."/>
            <person name="Schnable P.S."/>
            <person name="Li F."/>
            <person name="Zhang H."/>
            <person name="Feng B."/>
            <person name="Zhu X."/>
            <person name="Liu R."/>
            <person name="Schnable J.C."/>
            <person name="Zhu J.-K."/>
            <person name="Zhang H."/>
        </authorList>
    </citation>
    <scope>NUCLEOTIDE SEQUENCE [LARGE SCALE GENOMIC DNA]</scope>
</reference>
<evidence type="ECO:0000313" key="1">
    <source>
        <dbReference type="EMBL" id="RLN24306.1"/>
    </source>
</evidence>
<sequence length="115" mass="12505">MQRRWRSIQAVVVQLQAYKLLATSRIVCDGTHQFHQNGGSSGSRSAVIVVVVVVAVRLRHPSSRAARPIARRGGVNGAPGGRNAAALDEVTGRLRRHWCHGSVKCVRLCKRIASC</sequence>
<keyword evidence="2" id="KW-1185">Reference proteome</keyword>
<proteinExistence type="predicted"/>
<dbReference type="Proteomes" id="UP000275267">
    <property type="component" value="Unassembled WGS sequence"/>
</dbReference>
<evidence type="ECO:0000313" key="2">
    <source>
        <dbReference type="Proteomes" id="UP000275267"/>
    </source>
</evidence>
<comment type="caution">
    <text evidence="1">The sequence shown here is derived from an EMBL/GenBank/DDBJ whole genome shotgun (WGS) entry which is preliminary data.</text>
</comment>
<protein>
    <submittedName>
        <fullName evidence="1">Uncharacterized protein</fullName>
    </submittedName>
</protein>
<name>A0A3L6SNV2_PANMI</name>
<dbReference type="EMBL" id="PQIB02000004">
    <property type="protein sequence ID" value="RLN24306.1"/>
    <property type="molecule type" value="Genomic_DNA"/>
</dbReference>
<gene>
    <name evidence="1" type="ORF">C2845_PM07G18320</name>
</gene>
<organism evidence="1 2">
    <name type="scientific">Panicum miliaceum</name>
    <name type="common">Proso millet</name>
    <name type="synonym">Broomcorn millet</name>
    <dbReference type="NCBI Taxonomy" id="4540"/>
    <lineage>
        <taxon>Eukaryota</taxon>
        <taxon>Viridiplantae</taxon>
        <taxon>Streptophyta</taxon>
        <taxon>Embryophyta</taxon>
        <taxon>Tracheophyta</taxon>
        <taxon>Spermatophyta</taxon>
        <taxon>Magnoliopsida</taxon>
        <taxon>Liliopsida</taxon>
        <taxon>Poales</taxon>
        <taxon>Poaceae</taxon>
        <taxon>PACMAD clade</taxon>
        <taxon>Panicoideae</taxon>
        <taxon>Panicodae</taxon>
        <taxon>Paniceae</taxon>
        <taxon>Panicinae</taxon>
        <taxon>Panicum</taxon>
        <taxon>Panicum sect. Panicum</taxon>
    </lineage>
</organism>